<dbReference type="RefSeq" id="WP_089083490.1">
    <property type="nucleotide sequence ID" value="NZ_AP018823.1"/>
</dbReference>
<reference evidence="1 2" key="2">
    <citation type="journal article" date="2017" name="Genome Announc.">
        <title>Draft genome sequence of Aquitalea magnusonii strain H3, a plant growth-promoting bacterium of duckweed Lemna minor.</title>
        <authorList>
            <person name="Ishizawa H."/>
            <person name="Kuroda M."/>
            <person name="Ike M."/>
        </authorList>
    </citation>
    <scope>NUCLEOTIDE SEQUENCE [LARGE SCALE GENOMIC DNA]</scope>
    <source>
        <strain evidence="1 2">H3</strain>
    </source>
</reference>
<protein>
    <submittedName>
        <fullName evidence="1">Uncharacterized protein</fullName>
    </submittedName>
</protein>
<organism evidence="1 2">
    <name type="scientific">Aquitalea magnusonii</name>
    <dbReference type="NCBI Taxonomy" id="332411"/>
    <lineage>
        <taxon>Bacteria</taxon>
        <taxon>Pseudomonadati</taxon>
        <taxon>Pseudomonadota</taxon>
        <taxon>Betaproteobacteria</taxon>
        <taxon>Neisseriales</taxon>
        <taxon>Chromobacteriaceae</taxon>
        <taxon>Aquitalea</taxon>
    </lineage>
</organism>
<sequence length="78" mass="8538">MPVLAIHAGNSLPALSLPDFESVRRIPAGVYDIAGRCIGPCGGPMWILRHGDDAWLLDHAFYEWLLEQQAQSPQPCPA</sequence>
<dbReference type="AlphaFoldDB" id="A0A3G9GD52"/>
<dbReference type="OrthoDB" id="9767116at2"/>
<dbReference type="Proteomes" id="UP000198290">
    <property type="component" value="Chromosome"/>
</dbReference>
<accession>A0A3G9GD52</accession>
<keyword evidence="2" id="KW-1185">Reference proteome</keyword>
<proteinExistence type="predicted"/>
<reference evidence="2" key="1">
    <citation type="journal article" date="2017" name="Biotechnol. Biofuels">
        <title>Evaluation of environmental bacterial communities as a factor affecting the growth of duckweed Lemna minor.</title>
        <authorList>
            <person name="Ishizawa H."/>
            <person name="Kuroda M."/>
            <person name="Morikawa M."/>
            <person name="Ike M."/>
        </authorList>
    </citation>
    <scope>NUCLEOTIDE SEQUENCE [LARGE SCALE GENOMIC DNA]</scope>
    <source>
        <strain evidence="2">H3</strain>
    </source>
</reference>
<evidence type="ECO:0000313" key="2">
    <source>
        <dbReference type="Proteomes" id="UP000198290"/>
    </source>
</evidence>
<gene>
    <name evidence="1" type="ORF">DLM_1667</name>
</gene>
<name>A0A3G9GD52_9NEIS</name>
<reference evidence="2" key="3">
    <citation type="journal article" date="2017" name="Plant Physiol. Biochem.">
        <title>Differential oxidative and antioxidative response of duckweed Lemna minor toward plant growth promoting/inhibiting bacteria.</title>
        <authorList>
            <person name="Ishizawa H."/>
            <person name="Kuroda M."/>
            <person name="Morikawa M."/>
            <person name="Ike M."/>
        </authorList>
    </citation>
    <scope>NUCLEOTIDE SEQUENCE [LARGE SCALE GENOMIC DNA]</scope>
    <source>
        <strain evidence="2">H3</strain>
    </source>
</reference>
<dbReference type="EMBL" id="AP018823">
    <property type="protein sequence ID" value="BBF85284.1"/>
    <property type="molecule type" value="Genomic_DNA"/>
</dbReference>
<dbReference type="KEGG" id="amah:DLM_1667"/>
<evidence type="ECO:0000313" key="1">
    <source>
        <dbReference type="EMBL" id="BBF85284.1"/>
    </source>
</evidence>